<keyword evidence="4" id="KW-1185">Reference proteome</keyword>
<sequence>MHRRSGSVLLAMLIMSISSGALASPEAIGKARGLLAQKKPQAALAALEPLLGEYGGTPDFDYVYGLAANDSGKPGQAVYALERVLAVQPDHQLARLELARSYFLLNELGASRREFEAVKASNPPREVIPTIDRFLAAIEERALQKQKKTDIKGYAQTSLGRDTNVNSATTERQVALPLLGGIVFDLNDDGRRRPDNFATLSGGVNITHRATDSMTWLGGANASMRRNQREHAFNTDSLDFNAGGAYSNGANGYIGMVQASTMWLDGRSYRHTGGLALQWVYNVAETTQLATFGQAMKIRYPDQTVRNGRRLMGGTALAMRTEGEMPASYFAGLYLGEEKTDDGAFSSLGYGLGGLRVGGEWQFTPALKGFANFSYERRRYKGEEALFLKKREDNQYDGRFGVGYTFAKDWQLAPSISYTRNESNIPINDYRRAVFEFAVRSEFQ</sequence>
<dbReference type="SUPFAM" id="SSF48452">
    <property type="entry name" value="TPR-like"/>
    <property type="match status" value="1"/>
</dbReference>
<comment type="caution">
    <text evidence="3">The sequence shown here is derived from an EMBL/GenBank/DDBJ whole genome shotgun (WGS) entry which is preliminary data.</text>
</comment>
<dbReference type="Gene3D" id="1.25.40.10">
    <property type="entry name" value="Tetratricopeptide repeat domain"/>
    <property type="match status" value="1"/>
</dbReference>
<dbReference type="EMBL" id="JARRAF010000002">
    <property type="protein sequence ID" value="MDK2122777.1"/>
    <property type="molecule type" value="Genomic_DNA"/>
</dbReference>
<keyword evidence="1" id="KW-0732">Signal</keyword>
<feature type="domain" description="Surface lipoprotein assembly modifier C-terminal" evidence="2">
    <location>
        <begin position="160"/>
        <end position="433"/>
    </location>
</feature>
<dbReference type="InterPro" id="IPR007655">
    <property type="entry name" value="Slam_C"/>
</dbReference>
<reference evidence="3" key="1">
    <citation type="submission" date="2023-03" db="EMBL/GenBank/DDBJ databases">
        <title>Chitinimonas shenzhenensis gen. nov., sp. nov., a novel member of family Burkholderiaceae isolated from activated sludge collected in Shen Zhen, China.</title>
        <authorList>
            <person name="Wang X."/>
        </authorList>
    </citation>
    <scope>NUCLEOTIDE SEQUENCE</scope>
    <source>
        <strain evidence="3">DQS-5</strain>
    </source>
</reference>
<evidence type="ECO:0000259" key="2">
    <source>
        <dbReference type="Pfam" id="PF04575"/>
    </source>
</evidence>
<dbReference type="RefSeq" id="WP_284099066.1">
    <property type="nucleotide sequence ID" value="NZ_JARRAF010000002.1"/>
</dbReference>
<accession>A0ABT7DRS9</accession>
<protein>
    <submittedName>
        <fullName evidence="3">Porin family protein</fullName>
    </submittedName>
</protein>
<feature type="chain" id="PRO_5047492267" evidence="1">
    <location>
        <begin position="24"/>
        <end position="444"/>
    </location>
</feature>
<dbReference type="InterPro" id="IPR011990">
    <property type="entry name" value="TPR-like_helical_dom_sf"/>
</dbReference>
<dbReference type="Pfam" id="PF14559">
    <property type="entry name" value="TPR_19"/>
    <property type="match status" value="1"/>
</dbReference>
<evidence type="ECO:0000313" key="4">
    <source>
        <dbReference type="Proteomes" id="UP001172778"/>
    </source>
</evidence>
<evidence type="ECO:0000256" key="1">
    <source>
        <dbReference type="SAM" id="SignalP"/>
    </source>
</evidence>
<organism evidence="3 4">
    <name type="scientific">Parachitinimonas caeni</name>
    <dbReference type="NCBI Taxonomy" id="3031301"/>
    <lineage>
        <taxon>Bacteria</taxon>
        <taxon>Pseudomonadati</taxon>
        <taxon>Pseudomonadota</taxon>
        <taxon>Betaproteobacteria</taxon>
        <taxon>Neisseriales</taxon>
        <taxon>Chitinibacteraceae</taxon>
        <taxon>Parachitinimonas</taxon>
    </lineage>
</organism>
<dbReference type="Pfam" id="PF04575">
    <property type="entry name" value="SlipAM"/>
    <property type="match status" value="1"/>
</dbReference>
<dbReference type="Proteomes" id="UP001172778">
    <property type="component" value="Unassembled WGS sequence"/>
</dbReference>
<feature type="signal peptide" evidence="1">
    <location>
        <begin position="1"/>
        <end position="23"/>
    </location>
</feature>
<proteinExistence type="predicted"/>
<evidence type="ECO:0000313" key="3">
    <source>
        <dbReference type="EMBL" id="MDK2122777.1"/>
    </source>
</evidence>
<name>A0ABT7DRS9_9NEIS</name>
<gene>
    <name evidence="3" type="ORF">PZA18_01800</name>
</gene>